<accession>A0AAE1UZM3</accession>
<dbReference type="Proteomes" id="UP001291623">
    <property type="component" value="Unassembled WGS sequence"/>
</dbReference>
<dbReference type="EMBL" id="JAVYJV010000019">
    <property type="protein sequence ID" value="KAK4345086.1"/>
    <property type="molecule type" value="Genomic_DNA"/>
</dbReference>
<protein>
    <submittedName>
        <fullName evidence="1">Uncharacterized protein</fullName>
    </submittedName>
</protein>
<keyword evidence="2" id="KW-1185">Reference proteome</keyword>
<comment type="caution">
    <text evidence="1">The sequence shown here is derived from an EMBL/GenBank/DDBJ whole genome shotgun (WGS) entry which is preliminary data.</text>
</comment>
<gene>
    <name evidence="1" type="ORF">RND71_035262</name>
</gene>
<proteinExistence type="predicted"/>
<name>A0AAE1UZM3_9SOLA</name>
<evidence type="ECO:0000313" key="1">
    <source>
        <dbReference type="EMBL" id="KAK4345086.1"/>
    </source>
</evidence>
<reference evidence="1" key="1">
    <citation type="submission" date="2023-12" db="EMBL/GenBank/DDBJ databases">
        <title>Genome assembly of Anisodus tanguticus.</title>
        <authorList>
            <person name="Wang Y.-J."/>
        </authorList>
    </citation>
    <scope>NUCLEOTIDE SEQUENCE</scope>
    <source>
        <strain evidence="1">KB-2021</strain>
        <tissue evidence="1">Leaf</tissue>
    </source>
</reference>
<organism evidence="1 2">
    <name type="scientific">Anisodus tanguticus</name>
    <dbReference type="NCBI Taxonomy" id="243964"/>
    <lineage>
        <taxon>Eukaryota</taxon>
        <taxon>Viridiplantae</taxon>
        <taxon>Streptophyta</taxon>
        <taxon>Embryophyta</taxon>
        <taxon>Tracheophyta</taxon>
        <taxon>Spermatophyta</taxon>
        <taxon>Magnoliopsida</taxon>
        <taxon>eudicotyledons</taxon>
        <taxon>Gunneridae</taxon>
        <taxon>Pentapetalae</taxon>
        <taxon>asterids</taxon>
        <taxon>lamiids</taxon>
        <taxon>Solanales</taxon>
        <taxon>Solanaceae</taxon>
        <taxon>Solanoideae</taxon>
        <taxon>Hyoscyameae</taxon>
        <taxon>Anisodus</taxon>
    </lineage>
</organism>
<evidence type="ECO:0000313" key="2">
    <source>
        <dbReference type="Proteomes" id="UP001291623"/>
    </source>
</evidence>
<dbReference type="AlphaFoldDB" id="A0AAE1UZM3"/>
<sequence>MDMGEGFEGLGVLEKLWVLKNDDVVTTSSQHQHLLSDPKLTSISCLNINLSMLQPYPANVGDGTLLSAPEHGRHIFQRVKQNSQPLRQDKTVCVASRHR</sequence>